<keyword evidence="1" id="KW-0805">Transcription regulation</keyword>
<keyword evidence="6" id="KW-1185">Reference proteome</keyword>
<evidence type="ECO:0000256" key="2">
    <source>
        <dbReference type="ARBA" id="ARBA00023125"/>
    </source>
</evidence>
<evidence type="ECO:0000313" key="6">
    <source>
        <dbReference type="Proteomes" id="UP001319060"/>
    </source>
</evidence>
<keyword evidence="3" id="KW-0804">Transcription</keyword>
<dbReference type="InterPro" id="IPR000835">
    <property type="entry name" value="HTH_MarR-typ"/>
</dbReference>
<name>A0ABS2Z956_9BACL</name>
<protein>
    <submittedName>
        <fullName evidence="5">MarR family transcriptional regulator</fullName>
    </submittedName>
</protein>
<organism evidence="5 6">
    <name type="scientific">Fictibacillus barbaricus</name>
    <dbReference type="NCBI Taxonomy" id="182136"/>
    <lineage>
        <taxon>Bacteria</taxon>
        <taxon>Bacillati</taxon>
        <taxon>Bacillota</taxon>
        <taxon>Bacilli</taxon>
        <taxon>Bacillales</taxon>
        <taxon>Fictibacillaceae</taxon>
        <taxon>Fictibacillus</taxon>
    </lineage>
</organism>
<gene>
    <name evidence="5" type="ORF">JYA64_05320</name>
</gene>
<dbReference type="SMART" id="SM00347">
    <property type="entry name" value="HTH_MARR"/>
    <property type="match status" value="1"/>
</dbReference>
<dbReference type="InterPro" id="IPR036390">
    <property type="entry name" value="WH_DNA-bd_sf"/>
</dbReference>
<dbReference type="InterPro" id="IPR036388">
    <property type="entry name" value="WH-like_DNA-bd_sf"/>
</dbReference>
<evidence type="ECO:0000259" key="4">
    <source>
        <dbReference type="PROSITE" id="PS50995"/>
    </source>
</evidence>
<evidence type="ECO:0000313" key="5">
    <source>
        <dbReference type="EMBL" id="MBN3544702.1"/>
    </source>
</evidence>
<dbReference type="PROSITE" id="PS50995">
    <property type="entry name" value="HTH_MARR_2"/>
    <property type="match status" value="1"/>
</dbReference>
<dbReference type="PANTHER" id="PTHR42756">
    <property type="entry name" value="TRANSCRIPTIONAL REGULATOR, MARR"/>
    <property type="match status" value="1"/>
</dbReference>
<dbReference type="PRINTS" id="PR00598">
    <property type="entry name" value="HTHMARR"/>
</dbReference>
<proteinExistence type="predicted"/>
<dbReference type="SUPFAM" id="SSF46785">
    <property type="entry name" value="Winged helix' DNA-binding domain"/>
    <property type="match status" value="1"/>
</dbReference>
<sequence length="141" mass="16199">MEDVRSLLHALYKKYEILQKNGCRLCELDLSLAHSDILYEINKHQQPSMHQIAEILGVDITTFSRQIQTLIKAGLVNKSTNPEDKRMFFLSLTEEGEQAAAKIDSNLNKRLDDLLKQLSDFERNTVIHSLQILTKVMSSNR</sequence>
<feature type="domain" description="HTH marR-type" evidence="4">
    <location>
        <begin position="1"/>
        <end position="135"/>
    </location>
</feature>
<dbReference type="Gene3D" id="1.10.10.10">
    <property type="entry name" value="Winged helix-like DNA-binding domain superfamily/Winged helix DNA-binding domain"/>
    <property type="match status" value="1"/>
</dbReference>
<dbReference type="Pfam" id="PF01047">
    <property type="entry name" value="MarR"/>
    <property type="match status" value="1"/>
</dbReference>
<keyword evidence="2" id="KW-0238">DNA-binding</keyword>
<dbReference type="EMBL" id="JAFHKS010000042">
    <property type="protein sequence ID" value="MBN3544702.1"/>
    <property type="molecule type" value="Genomic_DNA"/>
</dbReference>
<reference evidence="5 6" key="1">
    <citation type="submission" date="2021-01" db="EMBL/GenBank/DDBJ databases">
        <title>Genome Sequencing of Type Strains.</title>
        <authorList>
            <person name="Lemaire J.F."/>
            <person name="Inderbitzin P."/>
            <person name="Collins S.B."/>
            <person name="Wespe N."/>
            <person name="Knight-Connoni V."/>
        </authorList>
    </citation>
    <scope>NUCLEOTIDE SEQUENCE [LARGE SCALE GENOMIC DNA]</scope>
    <source>
        <strain evidence="5 6">DSM 14730</strain>
    </source>
</reference>
<dbReference type="PANTHER" id="PTHR42756:SF1">
    <property type="entry name" value="TRANSCRIPTIONAL REPRESSOR OF EMRAB OPERON"/>
    <property type="match status" value="1"/>
</dbReference>
<dbReference type="Proteomes" id="UP001319060">
    <property type="component" value="Unassembled WGS sequence"/>
</dbReference>
<comment type="caution">
    <text evidence="5">The sequence shown here is derived from an EMBL/GenBank/DDBJ whole genome shotgun (WGS) entry which is preliminary data.</text>
</comment>
<evidence type="ECO:0000256" key="1">
    <source>
        <dbReference type="ARBA" id="ARBA00023015"/>
    </source>
</evidence>
<dbReference type="RefSeq" id="WP_188403624.1">
    <property type="nucleotide sequence ID" value="NZ_BMCE01000002.1"/>
</dbReference>
<accession>A0ABS2Z956</accession>
<evidence type="ECO:0000256" key="3">
    <source>
        <dbReference type="ARBA" id="ARBA00023163"/>
    </source>
</evidence>